<name>A0A919Q3H0_9MICO</name>
<evidence type="ECO:0000313" key="3">
    <source>
        <dbReference type="Proteomes" id="UP000652354"/>
    </source>
</evidence>
<accession>A0A919Q3H0</accession>
<proteinExistence type="predicted"/>
<dbReference type="Proteomes" id="UP000652354">
    <property type="component" value="Unassembled WGS sequence"/>
</dbReference>
<organism evidence="2 3">
    <name type="scientific">Demequina activiva</name>
    <dbReference type="NCBI Taxonomy" id="1582364"/>
    <lineage>
        <taxon>Bacteria</taxon>
        <taxon>Bacillati</taxon>
        <taxon>Actinomycetota</taxon>
        <taxon>Actinomycetes</taxon>
        <taxon>Micrococcales</taxon>
        <taxon>Demequinaceae</taxon>
        <taxon>Demequina</taxon>
    </lineage>
</organism>
<dbReference type="AlphaFoldDB" id="A0A919Q3H0"/>
<evidence type="ECO:0000256" key="1">
    <source>
        <dbReference type="SAM" id="MobiDB-lite"/>
    </source>
</evidence>
<keyword evidence="3" id="KW-1185">Reference proteome</keyword>
<reference evidence="2" key="1">
    <citation type="submission" date="2021-01" db="EMBL/GenBank/DDBJ databases">
        <title>Whole genome shotgun sequence of Demequina activiva NBRC 110675.</title>
        <authorList>
            <person name="Komaki H."/>
            <person name="Tamura T."/>
        </authorList>
    </citation>
    <scope>NUCLEOTIDE SEQUENCE</scope>
    <source>
        <strain evidence="2">NBRC 110675</strain>
    </source>
</reference>
<evidence type="ECO:0000313" key="2">
    <source>
        <dbReference type="EMBL" id="GIG54542.1"/>
    </source>
</evidence>
<gene>
    <name evidence="2" type="ORF">Dac01nite_12940</name>
</gene>
<feature type="region of interest" description="Disordered" evidence="1">
    <location>
        <begin position="68"/>
        <end position="87"/>
    </location>
</feature>
<sequence length="100" mass="11015">MQAGRSKALDAGSTSNVEAADAQLQYLRDLFLHEHSVTPGKARIDAWRSHSVSSASVEISDRLRTVRRGSDYRGPWPTDTAYGELSQSGRDWADKALVPE</sequence>
<comment type="caution">
    <text evidence="2">The sequence shown here is derived from an EMBL/GenBank/DDBJ whole genome shotgun (WGS) entry which is preliminary data.</text>
</comment>
<dbReference type="EMBL" id="BONR01000002">
    <property type="protein sequence ID" value="GIG54542.1"/>
    <property type="molecule type" value="Genomic_DNA"/>
</dbReference>
<protein>
    <submittedName>
        <fullName evidence="2">Uncharacterized protein</fullName>
    </submittedName>
</protein>